<dbReference type="Gene3D" id="3.40.50.1820">
    <property type="entry name" value="alpha/beta hydrolase"/>
    <property type="match status" value="2"/>
</dbReference>
<protein>
    <recommendedName>
        <fullName evidence="4">Alpha/beta hydrolase</fullName>
    </recommendedName>
</protein>
<evidence type="ECO:0000313" key="3">
    <source>
        <dbReference type="Proteomes" id="UP000245712"/>
    </source>
</evidence>
<accession>A0ABX5KPW3</accession>
<sequence length="527" mass="55192">MRGATRYLGFALLTFFLSGASFVVQAGSTCSGLNCFFRGQLVEQRTSLRLSAADFTKLLGTSATGQQLLQVAGTPRCDIEIKYFRYLTIGGAGEPTMSSAALMTPGGGTSCTGARPLMLYAHGTTTYRNYNIADITQTDAANGDGAGEGIAVAAIYAAQGYIVVASNYAGYSGSPLPYHPYLNGDQQSADMIDSLHAARLAMALPDPANKTRENGKLFVTGYSQGGYVALATHRALQAAGIKVTASAPGSGPYALGAMADALVQGEVDLGSTIFTVLVTTSYQHAYGNIYRKPGDFFEAAYAPGIESLLPSVVSMDKLFAQGKLPETQLFSLQSPAPAFDSLTPPHTPPLAPPPLVPLFALGFGASNLVRNSYRLSMLEDQIANPDGAYPTSTAAMAPAANPAQPLRQAFKRNDLRNWVPRSPVLLCGGHLDPTVFFFNAAIEQAYWKSAHVAPGLTSVLDVDSAASANDPFAAVKAGFAQAKAAVAAQAMQAGANDGGLSAVLQNYHADIVAPFCMVAARGFFNNF</sequence>
<dbReference type="InterPro" id="IPR029058">
    <property type="entry name" value="AB_hydrolase_fold"/>
</dbReference>
<gene>
    <name evidence="2" type="ORF">C7402_105241</name>
</gene>
<dbReference type="InterPro" id="IPR005152">
    <property type="entry name" value="Lipase_secreted"/>
</dbReference>
<dbReference type="RefSeq" id="WP_116610948.1">
    <property type="nucleotide sequence ID" value="NZ_CAJZAT010000035.1"/>
</dbReference>
<keyword evidence="3" id="KW-1185">Reference proteome</keyword>
<feature type="signal peptide" evidence="1">
    <location>
        <begin position="1"/>
        <end position="26"/>
    </location>
</feature>
<reference evidence="2 3" key="1">
    <citation type="submission" date="2018-05" db="EMBL/GenBank/DDBJ databases">
        <title>Genomic Encyclopedia of Type Strains, Phase IV (KMG-V): Genome sequencing to study the core and pangenomes of soil and plant-associated prokaryotes.</title>
        <authorList>
            <person name="Whitman W."/>
        </authorList>
    </citation>
    <scope>NUCLEOTIDE SEQUENCE [LARGE SCALE GENOMIC DNA]</scope>
    <source>
        <strain evidence="2 3">SCZa-39</strain>
    </source>
</reference>
<dbReference type="SUPFAM" id="SSF53474">
    <property type="entry name" value="alpha/beta-Hydrolases"/>
    <property type="match status" value="1"/>
</dbReference>
<dbReference type="EMBL" id="QEOB01000005">
    <property type="protein sequence ID" value="PVX84400.1"/>
    <property type="molecule type" value="Genomic_DNA"/>
</dbReference>
<feature type="chain" id="PRO_5045265188" description="Alpha/beta hydrolase" evidence="1">
    <location>
        <begin position="27"/>
        <end position="527"/>
    </location>
</feature>
<evidence type="ECO:0008006" key="4">
    <source>
        <dbReference type="Google" id="ProtNLM"/>
    </source>
</evidence>
<keyword evidence="1" id="KW-0732">Signal</keyword>
<dbReference type="PANTHER" id="PTHR34853:SF1">
    <property type="entry name" value="LIPASE 5"/>
    <property type="match status" value="1"/>
</dbReference>
<proteinExistence type="predicted"/>
<evidence type="ECO:0000313" key="2">
    <source>
        <dbReference type="EMBL" id="PVX84400.1"/>
    </source>
</evidence>
<comment type="caution">
    <text evidence="2">The sequence shown here is derived from an EMBL/GenBank/DDBJ whole genome shotgun (WGS) entry which is preliminary data.</text>
</comment>
<dbReference type="Proteomes" id="UP000245712">
    <property type="component" value="Unassembled WGS sequence"/>
</dbReference>
<dbReference type="PANTHER" id="PTHR34853">
    <property type="match status" value="1"/>
</dbReference>
<name>A0ABX5KPW3_9BURK</name>
<organism evidence="2 3">
    <name type="scientific">Paraburkholderia unamae</name>
    <dbReference type="NCBI Taxonomy" id="219649"/>
    <lineage>
        <taxon>Bacteria</taxon>
        <taxon>Pseudomonadati</taxon>
        <taxon>Pseudomonadota</taxon>
        <taxon>Betaproteobacteria</taxon>
        <taxon>Burkholderiales</taxon>
        <taxon>Burkholderiaceae</taxon>
        <taxon>Paraburkholderia</taxon>
    </lineage>
</organism>
<evidence type="ECO:0000256" key="1">
    <source>
        <dbReference type="SAM" id="SignalP"/>
    </source>
</evidence>